<organism evidence="3 4">
    <name type="scientific">Setaria viridis</name>
    <name type="common">Green bristlegrass</name>
    <name type="synonym">Setaria italica subsp. viridis</name>
    <dbReference type="NCBI Taxonomy" id="4556"/>
    <lineage>
        <taxon>Eukaryota</taxon>
        <taxon>Viridiplantae</taxon>
        <taxon>Streptophyta</taxon>
        <taxon>Embryophyta</taxon>
        <taxon>Tracheophyta</taxon>
        <taxon>Spermatophyta</taxon>
        <taxon>Magnoliopsida</taxon>
        <taxon>Liliopsida</taxon>
        <taxon>Poales</taxon>
        <taxon>Poaceae</taxon>
        <taxon>PACMAD clade</taxon>
        <taxon>Panicoideae</taxon>
        <taxon>Panicodae</taxon>
        <taxon>Paniceae</taxon>
        <taxon>Cenchrinae</taxon>
        <taxon>Setaria</taxon>
    </lineage>
</organism>
<dbReference type="InterPro" id="IPR050542">
    <property type="entry name" value="Glycosyl_Hydrlase18_Chitinase"/>
</dbReference>
<dbReference type="AlphaFoldDB" id="A0A4U6TJ16"/>
<feature type="domain" description="GH18" evidence="2">
    <location>
        <begin position="34"/>
        <end position="304"/>
    </location>
</feature>
<gene>
    <name evidence="3" type="ORF">SEVIR_8G145800v2</name>
</gene>
<dbReference type="PANTHER" id="PTHR45708:SF52">
    <property type="entry name" value="OS11G0702200 PROTEIN"/>
    <property type="match status" value="1"/>
</dbReference>
<evidence type="ECO:0000259" key="2">
    <source>
        <dbReference type="PROSITE" id="PS51910"/>
    </source>
</evidence>
<dbReference type="InterPro" id="IPR001223">
    <property type="entry name" value="Glyco_hydro18_cat"/>
</dbReference>
<dbReference type="GO" id="GO:0004568">
    <property type="term" value="F:chitinase activity"/>
    <property type="evidence" value="ECO:0007669"/>
    <property type="project" value="TreeGrafter"/>
</dbReference>
<dbReference type="PROSITE" id="PS51910">
    <property type="entry name" value="GH18_2"/>
    <property type="match status" value="1"/>
</dbReference>
<dbReference type="Gramene" id="TKW00935">
    <property type="protein sequence ID" value="TKW00935"/>
    <property type="gene ID" value="SEVIR_8G145800v2"/>
</dbReference>
<dbReference type="Proteomes" id="UP000298652">
    <property type="component" value="Chromosome 8"/>
</dbReference>
<keyword evidence="4" id="KW-1185">Reference proteome</keyword>
<dbReference type="PANTHER" id="PTHR45708">
    <property type="entry name" value="ENDOCHITINASE"/>
    <property type="match status" value="1"/>
</dbReference>
<evidence type="ECO:0000256" key="1">
    <source>
        <dbReference type="SAM" id="SignalP"/>
    </source>
</evidence>
<evidence type="ECO:0000313" key="3">
    <source>
        <dbReference type="EMBL" id="TKW00935.1"/>
    </source>
</evidence>
<protein>
    <recommendedName>
        <fullName evidence="2">GH18 domain-containing protein</fullName>
    </recommendedName>
</protein>
<dbReference type="SUPFAM" id="SSF51445">
    <property type="entry name" value="(Trans)glycosidases"/>
    <property type="match status" value="1"/>
</dbReference>
<dbReference type="InterPro" id="IPR017853">
    <property type="entry name" value="GH"/>
</dbReference>
<dbReference type="OMA" id="GYDYHEM"/>
<feature type="chain" id="PRO_5020971430" description="GH18 domain-containing protein" evidence="1">
    <location>
        <begin position="34"/>
        <end position="304"/>
    </location>
</feature>
<dbReference type="GO" id="GO:0005576">
    <property type="term" value="C:extracellular region"/>
    <property type="evidence" value="ECO:0007669"/>
    <property type="project" value="TreeGrafter"/>
</dbReference>
<feature type="signal peptide" evidence="1">
    <location>
        <begin position="1"/>
        <end position="33"/>
    </location>
</feature>
<evidence type="ECO:0000313" key="4">
    <source>
        <dbReference type="Proteomes" id="UP000298652"/>
    </source>
</evidence>
<dbReference type="GO" id="GO:0005975">
    <property type="term" value="P:carbohydrate metabolic process"/>
    <property type="evidence" value="ECO:0007669"/>
    <property type="project" value="InterPro"/>
</dbReference>
<dbReference type="Pfam" id="PF00704">
    <property type="entry name" value="Glyco_hydro_18"/>
    <property type="match status" value="1"/>
</dbReference>
<reference evidence="3" key="1">
    <citation type="submission" date="2019-03" db="EMBL/GenBank/DDBJ databases">
        <title>WGS assembly of Setaria viridis.</title>
        <authorList>
            <person name="Huang P."/>
            <person name="Jenkins J."/>
            <person name="Grimwood J."/>
            <person name="Barry K."/>
            <person name="Healey A."/>
            <person name="Mamidi S."/>
            <person name="Sreedasyam A."/>
            <person name="Shu S."/>
            <person name="Feldman M."/>
            <person name="Wu J."/>
            <person name="Yu Y."/>
            <person name="Chen C."/>
            <person name="Johnson J."/>
            <person name="Rokhsar D."/>
            <person name="Baxter I."/>
            <person name="Schmutz J."/>
            <person name="Brutnell T."/>
            <person name="Kellogg E."/>
        </authorList>
    </citation>
    <scope>NUCLEOTIDE SEQUENCE [LARGE SCALE GENOMIC DNA]</scope>
</reference>
<name>A0A4U6TJ16_SETVI</name>
<accession>A0A4U6TJ16</accession>
<dbReference type="PROSITE" id="PS51257">
    <property type="entry name" value="PROKAR_LIPOPROTEIN"/>
    <property type="match status" value="1"/>
</dbReference>
<dbReference type="EMBL" id="CM016559">
    <property type="protein sequence ID" value="TKW00935.1"/>
    <property type="molecule type" value="Genomic_DNA"/>
</dbReference>
<keyword evidence="1" id="KW-0732">Signal</keyword>
<proteinExistence type="predicted"/>
<dbReference type="Gene3D" id="3.20.20.80">
    <property type="entry name" value="Glycosidases"/>
    <property type="match status" value="1"/>
</dbReference>
<sequence>MTLQLRSPLLAQTTLSSCVLFFLLISSPGPVTAGELTVVWGRNRAEGSLREACDTGLYATVILSFLRVAGHGKYLTDLSGHDVSTVGADVKHCQSAKNVTVLLSVAGSYNSPATARDVADHLWNAFLGGASRRGGVRRPFGDAVLDGVDFYLDGEAEQERFSDLVRCRLQESRNNGGRNGAANKAVRLTATPPCSRVLDADMGGGELGLFERLHVRFYDEARCGYDYHEMRLFWGAWHMWVSRFPAARLLMGLPATDGMRGWIDPATLRDSVLPPVQDDPNYGGLMLWDRYYDKLTGYSRAIDP</sequence>